<organism evidence="6 7">
    <name type="scientific">Candidatus Rhodoluna planktonica</name>
    <dbReference type="NCBI Taxonomy" id="535712"/>
    <lineage>
        <taxon>Bacteria</taxon>
        <taxon>Bacillati</taxon>
        <taxon>Actinomycetota</taxon>
        <taxon>Actinomycetes</taxon>
        <taxon>Micrococcales</taxon>
        <taxon>Microbacteriaceae</taxon>
        <taxon>Luna cluster</taxon>
        <taxon>Luna-1 subcluster</taxon>
        <taxon>Rhodoluna</taxon>
    </lineage>
</organism>
<dbReference type="Gene3D" id="1.10.1740.10">
    <property type="match status" value="1"/>
</dbReference>
<dbReference type="AlphaFoldDB" id="A0A1D9DZP9"/>
<dbReference type="InterPro" id="IPR039425">
    <property type="entry name" value="RNA_pol_sigma-70-like"/>
</dbReference>
<name>A0A1D9DZP9_9MICO</name>
<dbReference type="InterPro" id="IPR013324">
    <property type="entry name" value="RNA_pol_sigma_r3/r4-like"/>
</dbReference>
<dbReference type="Pfam" id="PF08281">
    <property type="entry name" value="Sigma70_r4_2"/>
    <property type="match status" value="1"/>
</dbReference>
<dbReference type="KEGG" id="rpla:A4Z71_04740"/>
<dbReference type="InterPro" id="IPR014284">
    <property type="entry name" value="RNA_pol_sigma-70_dom"/>
</dbReference>
<dbReference type="PANTHER" id="PTHR43133">
    <property type="entry name" value="RNA POLYMERASE ECF-TYPE SIGMA FACTO"/>
    <property type="match status" value="1"/>
</dbReference>
<keyword evidence="7" id="KW-1185">Reference proteome</keyword>
<dbReference type="STRING" id="535712.A4Z71_04740"/>
<keyword evidence="4" id="KW-0804">Transcription</keyword>
<dbReference type="InterPro" id="IPR013249">
    <property type="entry name" value="RNA_pol_sigma70_r4_t2"/>
</dbReference>
<gene>
    <name evidence="6" type="ORF">A4Z71_04740</name>
</gene>
<dbReference type="InterPro" id="IPR013325">
    <property type="entry name" value="RNA_pol_sigma_r2"/>
</dbReference>
<feature type="domain" description="RNA polymerase sigma factor 70 region 4 type 2" evidence="5">
    <location>
        <begin position="100"/>
        <end position="151"/>
    </location>
</feature>
<protein>
    <recommendedName>
        <fullName evidence="5">RNA polymerase sigma factor 70 region 4 type 2 domain-containing protein</fullName>
    </recommendedName>
</protein>
<dbReference type="EMBL" id="CP015208">
    <property type="protein sequence ID" value="AOY56271.1"/>
    <property type="molecule type" value="Genomic_DNA"/>
</dbReference>
<dbReference type="NCBIfam" id="TIGR02937">
    <property type="entry name" value="sigma70-ECF"/>
    <property type="match status" value="1"/>
</dbReference>
<keyword evidence="2" id="KW-0805">Transcription regulation</keyword>
<dbReference type="SUPFAM" id="SSF88946">
    <property type="entry name" value="Sigma2 domain of RNA polymerase sigma factors"/>
    <property type="match status" value="1"/>
</dbReference>
<dbReference type="Gene3D" id="1.10.10.10">
    <property type="entry name" value="Winged helix-like DNA-binding domain superfamily/Winged helix DNA-binding domain"/>
    <property type="match status" value="1"/>
</dbReference>
<evidence type="ECO:0000313" key="6">
    <source>
        <dbReference type="EMBL" id="AOY56271.1"/>
    </source>
</evidence>
<evidence type="ECO:0000256" key="1">
    <source>
        <dbReference type="ARBA" id="ARBA00010641"/>
    </source>
</evidence>
<evidence type="ECO:0000256" key="3">
    <source>
        <dbReference type="ARBA" id="ARBA00023082"/>
    </source>
</evidence>
<dbReference type="SUPFAM" id="SSF88659">
    <property type="entry name" value="Sigma3 and sigma4 domains of RNA polymerase sigma factors"/>
    <property type="match status" value="1"/>
</dbReference>
<dbReference type="GO" id="GO:0006352">
    <property type="term" value="P:DNA-templated transcription initiation"/>
    <property type="evidence" value="ECO:0007669"/>
    <property type="project" value="InterPro"/>
</dbReference>
<evidence type="ECO:0000256" key="4">
    <source>
        <dbReference type="ARBA" id="ARBA00023163"/>
    </source>
</evidence>
<dbReference type="Proteomes" id="UP000243784">
    <property type="component" value="Chromosome"/>
</dbReference>
<evidence type="ECO:0000313" key="7">
    <source>
        <dbReference type="Proteomes" id="UP000243784"/>
    </source>
</evidence>
<dbReference type="PANTHER" id="PTHR43133:SF25">
    <property type="entry name" value="RNA POLYMERASE SIGMA FACTOR RFAY-RELATED"/>
    <property type="match status" value="1"/>
</dbReference>
<keyword evidence="3" id="KW-0731">Sigma factor</keyword>
<dbReference type="GO" id="GO:0003677">
    <property type="term" value="F:DNA binding"/>
    <property type="evidence" value="ECO:0007669"/>
    <property type="project" value="InterPro"/>
</dbReference>
<evidence type="ECO:0000256" key="2">
    <source>
        <dbReference type="ARBA" id="ARBA00023015"/>
    </source>
</evidence>
<evidence type="ECO:0000259" key="5">
    <source>
        <dbReference type="Pfam" id="PF08281"/>
    </source>
</evidence>
<dbReference type="InterPro" id="IPR036388">
    <property type="entry name" value="WH-like_DNA-bd_sf"/>
</dbReference>
<dbReference type="GO" id="GO:0016987">
    <property type="term" value="F:sigma factor activity"/>
    <property type="evidence" value="ECO:0007669"/>
    <property type="project" value="UniProtKB-KW"/>
</dbReference>
<reference evidence="6 7" key="1">
    <citation type="journal article" date="2016" name="Biochim. Biophys. Acta">
        <title>Photochemical characterization of actinorhodopsin and its functional existence in the natural host.</title>
        <authorList>
            <person name="Nakamura S."/>
            <person name="Kikukawa T."/>
            <person name="Tamogami J."/>
            <person name="Kamiya M."/>
            <person name="Aizawa T."/>
            <person name="Hahn M.W."/>
            <person name="Ihara K."/>
            <person name="Kamo N."/>
            <person name="Demura M."/>
        </authorList>
    </citation>
    <scope>NUCLEOTIDE SEQUENCE [LARGE SCALE GENOMIC DNA]</scope>
    <source>
        <strain evidence="6 7">MWH-Dar1</strain>
    </source>
</reference>
<sequence>MDDARFVAIYREHSIKMSAFISRRAEMSDVEDLVADAFEIAWRKRNQAPVDNELGWLFTIANFVLANYQRKKMRRSRLLSLFSPEIAAPSAELVALKDFELAQAYRHLTSTEQQLIGLVYFDGLSVADAATVLKISPNAASIRLTRARAKLAAQLKGENQSQKIES</sequence>
<accession>A0A1D9DZP9</accession>
<proteinExistence type="inferred from homology"/>
<comment type="similarity">
    <text evidence="1">Belongs to the sigma-70 factor family. ECF subfamily.</text>
</comment>